<organism evidence="1 2">
    <name type="scientific">Stegodyphus mimosarum</name>
    <name type="common">African social velvet spider</name>
    <dbReference type="NCBI Taxonomy" id="407821"/>
    <lineage>
        <taxon>Eukaryota</taxon>
        <taxon>Metazoa</taxon>
        <taxon>Ecdysozoa</taxon>
        <taxon>Arthropoda</taxon>
        <taxon>Chelicerata</taxon>
        <taxon>Arachnida</taxon>
        <taxon>Araneae</taxon>
        <taxon>Araneomorphae</taxon>
        <taxon>Entelegynae</taxon>
        <taxon>Eresoidea</taxon>
        <taxon>Eresidae</taxon>
        <taxon>Stegodyphus</taxon>
    </lineage>
</organism>
<proteinExistence type="predicted"/>
<feature type="non-terminal residue" evidence="1">
    <location>
        <position position="208"/>
    </location>
</feature>
<evidence type="ECO:0000313" key="2">
    <source>
        <dbReference type="Proteomes" id="UP000054359"/>
    </source>
</evidence>
<dbReference type="Proteomes" id="UP000054359">
    <property type="component" value="Unassembled WGS sequence"/>
</dbReference>
<accession>A0A087TG44</accession>
<evidence type="ECO:0000313" key="1">
    <source>
        <dbReference type="EMBL" id="KFM64083.1"/>
    </source>
</evidence>
<dbReference type="PANTHER" id="PTHR10492">
    <property type="match status" value="1"/>
</dbReference>
<evidence type="ECO:0008006" key="3">
    <source>
        <dbReference type="Google" id="ProtNLM"/>
    </source>
</evidence>
<dbReference type="AlphaFoldDB" id="A0A087TG44"/>
<name>A0A087TG44_STEMI</name>
<protein>
    <recommendedName>
        <fullName evidence="3">ATP-dependent DNA helicase</fullName>
    </recommendedName>
</protein>
<dbReference type="EMBL" id="KK115061">
    <property type="protein sequence ID" value="KFM64083.1"/>
    <property type="molecule type" value="Genomic_DNA"/>
</dbReference>
<dbReference type="STRING" id="407821.A0A087TG44"/>
<reference evidence="1 2" key="1">
    <citation type="submission" date="2013-11" db="EMBL/GenBank/DDBJ databases">
        <title>Genome sequencing of Stegodyphus mimosarum.</title>
        <authorList>
            <person name="Bechsgaard J."/>
        </authorList>
    </citation>
    <scope>NUCLEOTIDE SEQUENCE [LARGE SCALE GENOMIC DNA]</scope>
</reference>
<sequence length="208" mass="24641">MRSLFPTDNETHKFLQAYFMGQEENEGLLENDNHWNENMEKAVHRRPPDKIRKLYATLIPSCGLSNPQTLWDKYKKDMLEDILWRLQRLNADMTFNEHTYNEALIIIENKVLTMVREKLQDFGMLSQRRSDENYFNDEIARELDYNFIALQQQVAELIPQLLPEQKHLFHQVLLKIESRNSALFFLDASGRTGKTILLNLLLMAVRKD</sequence>
<keyword evidence="2" id="KW-1185">Reference proteome</keyword>
<gene>
    <name evidence="1" type="ORF">X975_02616</name>
</gene>
<dbReference type="PANTHER" id="PTHR10492:SF57">
    <property type="entry name" value="ATP-DEPENDENT DNA HELICASE"/>
    <property type="match status" value="1"/>
</dbReference>
<dbReference type="OrthoDB" id="6435532at2759"/>